<comment type="caution">
    <text evidence="1">The sequence shown here is derived from an EMBL/GenBank/DDBJ whole genome shotgun (WGS) entry which is preliminary data.</text>
</comment>
<evidence type="ECO:0000313" key="1">
    <source>
        <dbReference type="EMBL" id="KAF0031790.1"/>
    </source>
</evidence>
<proteinExistence type="predicted"/>
<organism evidence="1 2">
    <name type="scientific">Scophthalmus maximus</name>
    <name type="common">Turbot</name>
    <name type="synonym">Psetta maxima</name>
    <dbReference type="NCBI Taxonomy" id="52904"/>
    <lineage>
        <taxon>Eukaryota</taxon>
        <taxon>Metazoa</taxon>
        <taxon>Chordata</taxon>
        <taxon>Craniata</taxon>
        <taxon>Vertebrata</taxon>
        <taxon>Euteleostomi</taxon>
        <taxon>Actinopterygii</taxon>
        <taxon>Neopterygii</taxon>
        <taxon>Teleostei</taxon>
        <taxon>Neoteleostei</taxon>
        <taxon>Acanthomorphata</taxon>
        <taxon>Carangaria</taxon>
        <taxon>Pleuronectiformes</taxon>
        <taxon>Pleuronectoidei</taxon>
        <taxon>Scophthalmidae</taxon>
        <taxon>Scophthalmus</taxon>
    </lineage>
</organism>
<evidence type="ECO:0000313" key="2">
    <source>
        <dbReference type="Proteomes" id="UP000438429"/>
    </source>
</evidence>
<dbReference type="Proteomes" id="UP000438429">
    <property type="component" value="Unassembled WGS sequence"/>
</dbReference>
<sequence>MHFDFIPKKHRFTAALPMPLHLARGCSCIDIISEFLIDALRISLLLFGVYKSFLMGRAARYDDCSEILIYCTLIKRIFELTACRQIKEEICVVSVGTNGNEL</sequence>
<protein>
    <submittedName>
        <fullName evidence="1">Uncharacterized protein</fullName>
    </submittedName>
</protein>
<reference evidence="1 2" key="1">
    <citation type="submission" date="2019-06" db="EMBL/GenBank/DDBJ databases">
        <title>Draft genomes of female and male turbot (Scophthalmus maximus).</title>
        <authorList>
            <person name="Xu H."/>
            <person name="Xu X.-W."/>
            <person name="Shao C."/>
            <person name="Chen S."/>
        </authorList>
    </citation>
    <scope>NUCLEOTIDE SEQUENCE [LARGE SCALE GENOMIC DNA]</scope>
    <source>
        <strain evidence="1">Ysfricsl-2016a</strain>
        <tissue evidence="1">Blood</tissue>
    </source>
</reference>
<accession>A0A6A4SIR7</accession>
<name>A0A6A4SIR7_SCOMX</name>
<dbReference type="EMBL" id="VEVO01000014">
    <property type="protein sequence ID" value="KAF0031790.1"/>
    <property type="molecule type" value="Genomic_DNA"/>
</dbReference>
<dbReference type="AlphaFoldDB" id="A0A6A4SIR7"/>
<gene>
    <name evidence="1" type="ORF">F2P81_016345</name>
</gene>